<feature type="transmembrane region" description="Helical" evidence="1">
    <location>
        <begin position="280"/>
        <end position="298"/>
    </location>
</feature>
<evidence type="ECO:0000313" key="3">
    <source>
        <dbReference type="Proteomes" id="UP000178501"/>
    </source>
</evidence>
<keyword evidence="1" id="KW-1133">Transmembrane helix</keyword>
<dbReference type="Proteomes" id="UP000178501">
    <property type="component" value="Unassembled WGS sequence"/>
</dbReference>
<proteinExistence type="predicted"/>
<gene>
    <name evidence="2" type="ORF">A3J65_04635</name>
</gene>
<evidence type="ECO:0000256" key="1">
    <source>
        <dbReference type="SAM" id="Phobius"/>
    </source>
</evidence>
<sequence length="385" mass="44831">MKWQEKIKNLTKNPWSHLIFLALLLALFYGQTSFNLMAGGWYQLFVEKIVDEGQIDFSLPGFHGADFITLPIYYFFRSSRSTAILDIAAAFLNIFLIYLAVKEIFKNKKFGIFAAYLYLLNPFTYANAFRGDHHTPMITFTLLGLYLLFKNSKLAFFAFGLSYISRPFAVALFPLFIYRNKIRQFILSLSIPLIYVIAEYWQTGKIMIGEHPDFTPANLFSLKRFALNLIYAFQNYFSVHNYSFLNSVAPGDMIHLSPFISFLALIGILNYKKYFPDKKLFYSLLISAAIALFIPASFYHLDMWYLWVFNFLLILLALPVLVKFTKIIPLVALSFFFQFFYVYLTYRHIFWNGYGIFLIPGAILIVSLIYLASQFLANRQNNYNA</sequence>
<dbReference type="EMBL" id="MHIK01000064">
    <property type="protein sequence ID" value="OGY50288.1"/>
    <property type="molecule type" value="Genomic_DNA"/>
</dbReference>
<evidence type="ECO:0000313" key="2">
    <source>
        <dbReference type="EMBL" id="OGY50288.1"/>
    </source>
</evidence>
<dbReference type="AlphaFoldDB" id="A0A1G1YD60"/>
<keyword evidence="1" id="KW-0472">Membrane</keyword>
<feature type="transmembrane region" description="Helical" evidence="1">
    <location>
        <begin position="350"/>
        <end position="372"/>
    </location>
</feature>
<feature type="transmembrane region" description="Helical" evidence="1">
    <location>
        <begin position="327"/>
        <end position="344"/>
    </location>
</feature>
<comment type="caution">
    <text evidence="2">The sequence shown here is derived from an EMBL/GenBank/DDBJ whole genome shotgun (WGS) entry which is preliminary data.</text>
</comment>
<feature type="transmembrane region" description="Helical" evidence="1">
    <location>
        <begin position="83"/>
        <end position="101"/>
    </location>
</feature>
<protein>
    <recommendedName>
        <fullName evidence="4">Glycosyltransferase RgtA/B/C/D-like domain-containing protein</fullName>
    </recommendedName>
</protein>
<reference evidence="2 3" key="1">
    <citation type="journal article" date="2016" name="Nat. Commun.">
        <title>Thousands of microbial genomes shed light on interconnected biogeochemical processes in an aquifer system.</title>
        <authorList>
            <person name="Anantharaman K."/>
            <person name="Brown C.T."/>
            <person name="Hug L.A."/>
            <person name="Sharon I."/>
            <person name="Castelle C.J."/>
            <person name="Probst A.J."/>
            <person name="Thomas B.C."/>
            <person name="Singh A."/>
            <person name="Wilkins M.J."/>
            <person name="Karaoz U."/>
            <person name="Brodie E.L."/>
            <person name="Williams K.H."/>
            <person name="Hubbard S.S."/>
            <person name="Banfield J.F."/>
        </authorList>
    </citation>
    <scope>NUCLEOTIDE SEQUENCE [LARGE SCALE GENOMIC DNA]</scope>
</reference>
<feature type="transmembrane region" description="Helical" evidence="1">
    <location>
        <begin position="156"/>
        <end position="178"/>
    </location>
</feature>
<accession>A0A1G1YD60</accession>
<name>A0A1G1YD60_9BACT</name>
<feature type="transmembrane region" description="Helical" evidence="1">
    <location>
        <begin position="253"/>
        <end position="271"/>
    </location>
</feature>
<keyword evidence="1" id="KW-0812">Transmembrane</keyword>
<organism evidence="2 3">
    <name type="scientific">Candidatus Buchananbacteria bacterium RIFCSPHIGHO2_02_FULL_45_11b</name>
    <dbReference type="NCBI Taxonomy" id="1797541"/>
    <lineage>
        <taxon>Bacteria</taxon>
        <taxon>Candidatus Buchananiibacteriota</taxon>
    </lineage>
</organism>
<feature type="transmembrane region" description="Helical" evidence="1">
    <location>
        <begin position="110"/>
        <end position="127"/>
    </location>
</feature>
<feature type="transmembrane region" description="Helical" evidence="1">
    <location>
        <begin position="184"/>
        <end position="202"/>
    </location>
</feature>
<evidence type="ECO:0008006" key="4">
    <source>
        <dbReference type="Google" id="ProtNLM"/>
    </source>
</evidence>
<feature type="transmembrane region" description="Helical" evidence="1">
    <location>
        <begin position="304"/>
        <end position="322"/>
    </location>
</feature>